<comment type="caution">
    <text evidence="1">The sequence shown here is derived from an EMBL/GenBank/DDBJ whole genome shotgun (WGS) entry which is preliminary data.</text>
</comment>
<gene>
    <name evidence="1" type="ORF">AKJ50_02415</name>
</gene>
<dbReference type="PANTHER" id="PTHR43717">
    <property type="entry name" value="ANAEROBIC NITRIC OXIDE REDUCTASE FLAVORUBREDOXIN"/>
    <property type="match status" value="1"/>
</dbReference>
<evidence type="ECO:0000313" key="1">
    <source>
        <dbReference type="EMBL" id="KXB04428.1"/>
    </source>
</evidence>
<organism evidence="1 2">
    <name type="scientific">candidate division MSBL1 archaeon SCGC-AAA382A13</name>
    <dbReference type="NCBI Taxonomy" id="1698279"/>
    <lineage>
        <taxon>Archaea</taxon>
        <taxon>Methanobacteriati</taxon>
        <taxon>Methanobacteriota</taxon>
        <taxon>candidate division MSBL1</taxon>
    </lineage>
</organism>
<protein>
    <recommendedName>
        <fullName evidence="3">Flavodoxin-like domain-containing protein</fullName>
    </recommendedName>
</protein>
<evidence type="ECO:0008006" key="3">
    <source>
        <dbReference type="Google" id="ProtNLM"/>
    </source>
</evidence>
<dbReference type="AlphaFoldDB" id="A0A133VDA0"/>
<dbReference type="EMBL" id="LHYD01000063">
    <property type="protein sequence ID" value="KXB04428.1"/>
    <property type="molecule type" value="Genomic_DNA"/>
</dbReference>
<proteinExistence type="predicted"/>
<dbReference type="Gene3D" id="3.40.50.360">
    <property type="match status" value="1"/>
</dbReference>
<dbReference type="SUPFAM" id="SSF52218">
    <property type="entry name" value="Flavoproteins"/>
    <property type="match status" value="1"/>
</dbReference>
<dbReference type="InterPro" id="IPR029039">
    <property type="entry name" value="Flavoprotein-like_sf"/>
</dbReference>
<dbReference type="Proteomes" id="UP000070311">
    <property type="component" value="Unassembled WGS sequence"/>
</dbReference>
<reference evidence="1 2" key="1">
    <citation type="journal article" date="2016" name="Sci. Rep.">
        <title>Metabolic traits of an uncultured archaeal lineage -MSBL1- from brine pools of the Red Sea.</title>
        <authorList>
            <person name="Mwirichia R."/>
            <person name="Alam I."/>
            <person name="Rashid M."/>
            <person name="Vinu M."/>
            <person name="Ba-Alawi W."/>
            <person name="Anthony Kamau A."/>
            <person name="Kamanda Ngugi D."/>
            <person name="Goker M."/>
            <person name="Klenk H.P."/>
            <person name="Bajic V."/>
            <person name="Stingl U."/>
        </authorList>
    </citation>
    <scope>NUCLEOTIDE SEQUENCE [LARGE SCALE GENOMIC DNA]</scope>
    <source>
        <strain evidence="1">SCGC-AAA382A13</strain>
    </source>
</reference>
<keyword evidence="2" id="KW-1185">Reference proteome</keyword>
<sequence>MVLGGAHPVMFYVSYLANALKPNTKYLSVVGSFGWGGRMINQLSDNTKALSAELIEPVTSKGYPDNEDLESLDELAQKIAQKHENNENVT</sequence>
<dbReference type="PANTHER" id="PTHR43717:SF1">
    <property type="entry name" value="ANAEROBIC NITRIC OXIDE REDUCTASE FLAVORUBREDOXIN"/>
    <property type="match status" value="1"/>
</dbReference>
<name>A0A133VDA0_9EURY</name>
<accession>A0A133VDA0</accession>
<evidence type="ECO:0000313" key="2">
    <source>
        <dbReference type="Proteomes" id="UP000070311"/>
    </source>
</evidence>